<feature type="binding site" evidence="21">
    <location>
        <position position="304"/>
    </location>
    <ligand>
        <name>Mg(2+)</name>
        <dbReference type="ChEBI" id="CHEBI:18420"/>
    </ligand>
</feature>
<dbReference type="InterPro" id="IPR017407">
    <property type="entry name" value="Ser/Thr_kinase_Rio1"/>
</dbReference>
<dbReference type="GO" id="GO:0046872">
    <property type="term" value="F:metal ion binding"/>
    <property type="evidence" value="ECO:0007669"/>
    <property type="project" value="UniProtKB-KW"/>
</dbReference>
<evidence type="ECO:0000256" key="8">
    <source>
        <dbReference type="ARBA" id="ARBA00022527"/>
    </source>
</evidence>
<evidence type="ECO:0000256" key="16">
    <source>
        <dbReference type="ARBA" id="ARBA00047899"/>
    </source>
</evidence>
<evidence type="ECO:0000256" key="15">
    <source>
        <dbReference type="ARBA" id="ARBA00022842"/>
    </source>
</evidence>
<keyword evidence="9 18" id="KW-0808">Transferase</keyword>
<evidence type="ECO:0000256" key="2">
    <source>
        <dbReference type="ARBA" id="ARBA00004496"/>
    </source>
</evidence>
<dbReference type="CDD" id="cd05147">
    <property type="entry name" value="RIO1_euk"/>
    <property type="match status" value="1"/>
</dbReference>
<reference evidence="24 25" key="1">
    <citation type="journal article" date="2023" name="BMC Biol.">
        <title>The compact genome of the sponge Oopsacas minuta (Hexactinellida) is lacking key metazoan core genes.</title>
        <authorList>
            <person name="Santini S."/>
            <person name="Schenkelaars Q."/>
            <person name="Jourda C."/>
            <person name="Duchesne M."/>
            <person name="Belahbib H."/>
            <person name="Rocher C."/>
            <person name="Selva M."/>
            <person name="Riesgo A."/>
            <person name="Vervoort M."/>
            <person name="Leys S.P."/>
            <person name="Kodjabachian L."/>
            <person name="Le Bivic A."/>
            <person name="Borchiellini C."/>
            <person name="Claverie J.M."/>
            <person name="Renard E."/>
        </authorList>
    </citation>
    <scope>NUCLEOTIDE SEQUENCE [LARGE SCALE GENOMIC DNA]</scope>
    <source>
        <strain evidence="24">SPO-2</strain>
    </source>
</reference>
<comment type="similarity">
    <text evidence="3 18">Belongs to the protein kinase superfamily. RIO-type Ser/Thr kinase family.</text>
</comment>
<feature type="binding site" evidence="20">
    <location>
        <position position="242"/>
    </location>
    <ligand>
        <name>ATP</name>
        <dbReference type="ChEBI" id="CHEBI:30616"/>
    </ligand>
</feature>
<dbReference type="GO" id="GO:0004674">
    <property type="term" value="F:protein serine/threonine kinase activity"/>
    <property type="evidence" value="ECO:0007669"/>
    <property type="project" value="UniProtKB-KW"/>
</dbReference>
<dbReference type="GO" id="GO:0005737">
    <property type="term" value="C:cytoplasm"/>
    <property type="evidence" value="ECO:0007669"/>
    <property type="project" value="UniProtKB-SubCell"/>
</dbReference>
<dbReference type="SUPFAM" id="SSF56112">
    <property type="entry name" value="Protein kinase-like (PK-like)"/>
    <property type="match status" value="1"/>
</dbReference>
<feature type="active site" description="4-aspartylphosphate intermediate" evidence="19">
    <location>
        <position position="304"/>
    </location>
</feature>
<dbReference type="GO" id="GO:0005524">
    <property type="term" value="F:ATP binding"/>
    <property type="evidence" value="ECO:0007669"/>
    <property type="project" value="UniProtKB-KW"/>
</dbReference>
<evidence type="ECO:0000256" key="4">
    <source>
        <dbReference type="ARBA" id="ARBA00012513"/>
    </source>
</evidence>
<protein>
    <recommendedName>
        <fullName evidence="5 18">Serine/threonine-protein kinase RIO1</fullName>
        <ecNumber evidence="4 18">2.7.11.1</ecNumber>
    </recommendedName>
</protein>
<feature type="compositionally biased region" description="Basic and acidic residues" evidence="22">
    <location>
        <begin position="466"/>
        <end position="489"/>
    </location>
</feature>
<keyword evidence="14 18" id="KW-0067">ATP-binding</keyword>
<keyword evidence="10" id="KW-0479">Metal-binding</keyword>
<evidence type="ECO:0000256" key="21">
    <source>
        <dbReference type="PIRSR" id="PIRSR038147-3"/>
    </source>
</evidence>
<feature type="region of interest" description="Disordered" evidence="22">
    <location>
        <begin position="42"/>
        <end position="64"/>
    </location>
</feature>
<feature type="domain" description="RIO kinase" evidence="23">
    <location>
        <begin position="114"/>
        <end position="350"/>
    </location>
</feature>
<evidence type="ECO:0000256" key="17">
    <source>
        <dbReference type="ARBA" id="ARBA00048679"/>
    </source>
</evidence>
<dbReference type="PROSITE" id="PS01245">
    <property type="entry name" value="RIO1"/>
    <property type="match status" value="1"/>
</dbReference>
<dbReference type="GO" id="GO:0042254">
    <property type="term" value="P:ribosome biogenesis"/>
    <property type="evidence" value="ECO:0007669"/>
    <property type="project" value="UniProtKB-KW"/>
</dbReference>
<evidence type="ECO:0000313" key="25">
    <source>
        <dbReference type="Proteomes" id="UP001165289"/>
    </source>
</evidence>
<keyword evidence="13" id="KW-0378">Hydrolase</keyword>
<evidence type="ECO:0000256" key="3">
    <source>
        <dbReference type="ARBA" id="ARBA00009196"/>
    </source>
</evidence>
<feature type="binding site" evidence="21">
    <location>
        <position position="292"/>
    </location>
    <ligand>
        <name>Mg(2+)</name>
        <dbReference type="ChEBI" id="CHEBI:18420"/>
    </ligand>
</feature>
<dbReference type="PIRSF" id="PIRSF038147">
    <property type="entry name" value="Ser/Thr_PK_RIO1"/>
    <property type="match status" value="1"/>
</dbReference>
<name>A0AAV7KGJ4_9METZ</name>
<dbReference type="EMBL" id="JAKMXF010000036">
    <property type="protein sequence ID" value="KAI6660239.1"/>
    <property type="molecule type" value="Genomic_DNA"/>
</dbReference>
<comment type="catalytic activity">
    <reaction evidence="16 18">
        <text>L-threonyl-[protein] + ATP = O-phospho-L-threonyl-[protein] + ADP + H(+)</text>
        <dbReference type="Rhea" id="RHEA:46608"/>
        <dbReference type="Rhea" id="RHEA-COMP:11060"/>
        <dbReference type="Rhea" id="RHEA-COMP:11605"/>
        <dbReference type="ChEBI" id="CHEBI:15378"/>
        <dbReference type="ChEBI" id="CHEBI:30013"/>
        <dbReference type="ChEBI" id="CHEBI:30616"/>
        <dbReference type="ChEBI" id="CHEBI:61977"/>
        <dbReference type="ChEBI" id="CHEBI:456216"/>
        <dbReference type="EC" id="2.7.11.1"/>
    </reaction>
</comment>
<keyword evidence="12 18" id="KW-0418">Kinase</keyword>
<feature type="binding site" evidence="20">
    <location>
        <position position="170"/>
    </location>
    <ligand>
        <name>ATP</name>
        <dbReference type="ChEBI" id="CHEBI:30616"/>
    </ligand>
</feature>
<keyword evidence="25" id="KW-1185">Reference proteome</keyword>
<evidence type="ECO:0000256" key="13">
    <source>
        <dbReference type="ARBA" id="ARBA00022801"/>
    </source>
</evidence>
<dbReference type="InterPro" id="IPR051272">
    <property type="entry name" value="RIO-type_Ser/Thr_kinase"/>
</dbReference>
<keyword evidence="11 18" id="KW-0547">Nucleotide-binding</keyword>
<keyword evidence="8 18" id="KW-0723">Serine/threonine-protein kinase</keyword>
<feature type="compositionally biased region" description="Basic residues" evidence="22">
    <location>
        <begin position="490"/>
        <end position="511"/>
    </location>
</feature>
<dbReference type="InterPro" id="IPR018935">
    <property type="entry name" value="RIO_kinase_CS"/>
</dbReference>
<dbReference type="InterPro" id="IPR000687">
    <property type="entry name" value="RIO_kinase"/>
</dbReference>
<evidence type="ECO:0000259" key="23">
    <source>
        <dbReference type="SMART" id="SM00090"/>
    </source>
</evidence>
<dbReference type="EC" id="2.7.11.1" evidence="4 18"/>
<feature type="region of interest" description="Disordered" evidence="22">
    <location>
        <begin position="437"/>
        <end position="511"/>
    </location>
</feature>
<dbReference type="Gene3D" id="3.30.200.20">
    <property type="entry name" value="Phosphorylase Kinase, domain 1"/>
    <property type="match status" value="1"/>
</dbReference>
<keyword evidence="7" id="KW-0690">Ribosome biogenesis</keyword>
<evidence type="ECO:0000256" key="9">
    <source>
        <dbReference type="ARBA" id="ARBA00022679"/>
    </source>
</evidence>
<comment type="cofactor">
    <cofactor evidence="1 21">
        <name>Mg(2+)</name>
        <dbReference type="ChEBI" id="CHEBI:18420"/>
    </cofactor>
</comment>
<comment type="caution">
    <text evidence="24">The sequence shown here is derived from an EMBL/GenBank/DDBJ whole genome shotgun (WGS) entry which is preliminary data.</text>
</comment>
<dbReference type="InterPro" id="IPR018934">
    <property type="entry name" value="RIO_dom"/>
</dbReference>
<dbReference type="PANTHER" id="PTHR45723">
    <property type="entry name" value="SERINE/THREONINE-PROTEIN KINASE RIO1"/>
    <property type="match status" value="1"/>
</dbReference>
<dbReference type="Pfam" id="PF01163">
    <property type="entry name" value="RIO1"/>
    <property type="match status" value="1"/>
</dbReference>
<evidence type="ECO:0000256" key="10">
    <source>
        <dbReference type="ARBA" id="ARBA00022723"/>
    </source>
</evidence>
<evidence type="ECO:0000256" key="18">
    <source>
        <dbReference type="PIRNR" id="PIRNR038147"/>
    </source>
</evidence>
<dbReference type="GO" id="GO:0016787">
    <property type="term" value="F:hydrolase activity"/>
    <property type="evidence" value="ECO:0007669"/>
    <property type="project" value="UniProtKB-KW"/>
</dbReference>
<comment type="subcellular location">
    <subcellularLocation>
        <location evidence="2">Cytoplasm</location>
    </subcellularLocation>
</comment>
<evidence type="ECO:0000256" key="20">
    <source>
        <dbReference type="PIRSR" id="PIRSR038147-2"/>
    </source>
</evidence>
<evidence type="ECO:0000256" key="5">
    <source>
        <dbReference type="ARBA" id="ARBA00016038"/>
    </source>
</evidence>
<evidence type="ECO:0000256" key="22">
    <source>
        <dbReference type="SAM" id="MobiDB-lite"/>
    </source>
</evidence>
<feature type="region of interest" description="Disordered" evidence="22">
    <location>
        <begin position="1"/>
        <end position="20"/>
    </location>
</feature>
<dbReference type="SMART" id="SM00090">
    <property type="entry name" value="RIO"/>
    <property type="match status" value="1"/>
</dbReference>
<keyword evidence="6" id="KW-0963">Cytoplasm</keyword>
<dbReference type="AlphaFoldDB" id="A0AAV7KGJ4"/>
<proteinExistence type="inferred from homology"/>
<feature type="compositionally biased region" description="Acidic residues" evidence="22">
    <location>
        <begin position="7"/>
        <end position="20"/>
    </location>
</feature>
<sequence length="511" mass="59984">MYALSENECESDSYSDYDTDEYNDDIYERLHTLSSKSTDLTKTYNTLKSNPNTPNQSYRQHQQNKYTQHWSNKYAGMSKRIHVELYDGENLPHSTTNMLINRRNREERIVKKKDKSDRATIEQVLDPRTRIILFKLLNKGYLTEINGCISTGKEANVYHATGEPGDIAIKVYKTSILTFKDRDRYVTGEFRFRRGYCKHNPRKMVRLWAEKEMRNLTRIKQASIPCPAPYLLRSHVLIMEHIDEDNGNSAIKLKDAILTQETAADLYRECVLMMWSLYNKARLVHADLSEYNILYQHHHLVLIDVSQAVEHDHPNALLFLRNDCYNISKFFSKNNAMVMSVKELFGLITNLLIKEEDVEEYFEAAMERTAEKIEKGISNEEMIDEEVFKVAHIPRTLQEVVHYEKDTARTVDENRDLFYPLVTGLKQDLSGAQVHVSNSESCSELNSESEPESIEEIRDRKSHGNHPRDNMSREEWKACKKAIKEEQREKRKHKMPKHLKRRREKNGKNRK</sequence>
<accession>A0AAV7KGJ4</accession>
<dbReference type="InterPro" id="IPR011009">
    <property type="entry name" value="Kinase-like_dom_sf"/>
</dbReference>
<evidence type="ECO:0000256" key="12">
    <source>
        <dbReference type="ARBA" id="ARBA00022777"/>
    </source>
</evidence>
<evidence type="ECO:0000313" key="24">
    <source>
        <dbReference type="EMBL" id="KAI6660239.1"/>
    </source>
</evidence>
<feature type="compositionally biased region" description="Low complexity" evidence="22">
    <location>
        <begin position="437"/>
        <end position="446"/>
    </location>
</feature>
<dbReference type="Gene3D" id="1.10.510.10">
    <property type="entry name" value="Transferase(Phosphotransferase) domain 1"/>
    <property type="match status" value="1"/>
</dbReference>
<dbReference type="FunFam" id="3.30.200.20:FF:000148">
    <property type="entry name" value="Serine/threonine-protein kinase RIO1"/>
    <property type="match status" value="1"/>
</dbReference>
<evidence type="ECO:0000256" key="7">
    <source>
        <dbReference type="ARBA" id="ARBA00022517"/>
    </source>
</evidence>
<gene>
    <name evidence="24" type="ORF">LOD99_10437</name>
</gene>
<evidence type="ECO:0000256" key="19">
    <source>
        <dbReference type="PIRSR" id="PIRSR038147-1"/>
    </source>
</evidence>
<dbReference type="Proteomes" id="UP001165289">
    <property type="component" value="Unassembled WGS sequence"/>
</dbReference>
<evidence type="ECO:0000256" key="14">
    <source>
        <dbReference type="ARBA" id="ARBA00022840"/>
    </source>
</evidence>
<feature type="active site" description="Proton acceptor" evidence="19">
    <location>
        <position position="287"/>
    </location>
</feature>
<evidence type="ECO:0000256" key="6">
    <source>
        <dbReference type="ARBA" id="ARBA00022490"/>
    </source>
</evidence>
<feature type="compositionally biased region" description="Polar residues" evidence="22">
    <location>
        <begin position="44"/>
        <end position="64"/>
    </location>
</feature>
<keyword evidence="15" id="KW-0460">Magnesium</keyword>
<evidence type="ECO:0000256" key="1">
    <source>
        <dbReference type="ARBA" id="ARBA00001946"/>
    </source>
</evidence>
<comment type="catalytic activity">
    <reaction evidence="17 18">
        <text>L-seryl-[protein] + ATP = O-phospho-L-seryl-[protein] + ADP + H(+)</text>
        <dbReference type="Rhea" id="RHEA:17989"/>
        <dbReference type="Rhea" id="RHEA-COMP:9863"/>
        <dbReference type="Rhea" id="RHEA-COMP:11604"/>
        <dbReference type="ChEBI" id="CHEBI:15378"/>
        <dbReference type="ChEBI" id="CHEBI:29999"/>
        <dbReference type="ChEBI" id="CHEBI:30616"/>
        <dbReference type="ChEBI" id="CHEBI:83421"/>
        <dbReference type="ChEBI" id="CHEBI:456216"/>
        <dbReference type="EC" id="2.7.11.1"/>
    </reaction>
</comment>
<organism evidence="24 25">
    <name type="scientific">Oopsacas minuta</name>
    <dbReference type="NCBI Taxonomy" id="111878"/>
    <lineage>
        <taxon>Eukaryota</taxon>
        <taxon>Metazoa</taxon>
        <taxon>Porifera</taxon>
        <taxon>Hexactinellida</taxon>
        <taxon>Hexasterophora</taxon>
        <taxon>Lyssacinosida</taxon>
        <taxon>Leucopsacidae</taxon>
        <taxon>Oopsacas</taxon>
    </lineage>
</organism>
<evidence type="ECO:0000256" key="11">
    <source>
        <dbReference type="ARBA" id="ARBA00022741"/>
    </source>
</evidence>